<dbReference type="OMA" id="GECCILK"/>
<organism evidence="3 4">
    <name type="scientific">Kalanchoe fedtschenkoi</name>
    <name type="common">Lavender scallops</name>
    <name type="synonym">South American air plant</name>
    <dbReference type="NCBI Taxonomy" id="63787"/>
    <lineage>
        <taxon>Eukaryota</taxon>
        <taxon>Viridiplantae</taxon>
        <taxon>Streptophyta</taxon>
        <taxon>Embryophyta</taxon>
        <taxon>Tracheophyta</taxon>
        <taxon>Spermatophyta</taxon>
        <taxon>Magnoliopsida</taxon>
        <taxon>eudicotyledons</taxon>
        <taxon>Gunneridae</taxon>
        <taxon>Pentapetalae</taxon>
        <taxon>Saxifragales</taxon>
        <taxon>Crassulaceae</taxon>
        <taxon>Kalanchoe</taxon>
    </lineage>
</organism>
<dbReference type="InterPro" id="IPR012870">
    <property type="entry name" value="DUF1666"/>
</dbReference>
<keyword evidence="2" id="KW-0732">Signal</keyword>
<evidence type="ECO:0000256" key="1">
    <source>
        <dbReference type="SAM" id="MobiDB-lite"/>
    </source>
</evidence>
<feature type="region of interest" description="Disordered" evidence="1">
    <location>
        <begin position="38"/>
        <end position="82"/>
    </location>
</feature>
<keyword evidence="4" id="KW-1185">Reference proteome</keyword>
<name>A0A7N0ZVY6_KALFE</name>
<dbReference type="Gramene" id="Kaladp0043s0137.1.v1.1">
    <property type="protein sequence ID" value="Kaladp0043s0137.1.v1.1"/>
    <property type="gene ID" value="Kaladp0043s0137.v1.1"/>
</dbReference>
<feature type="chain" id="PRO_5029761255" evidence="2">
    <location>
        <begin position="19"/>
        <end position="620"/>
    </location>
</feature>
<evidence type="ECO:0000313" key="3">
    <source>
        <dbReference type="EnsemblPlants" id="Kaladp0043s0137.1.v1.1"/>
    </source>
</evidence>
<evidence type="ECO:0000313" key="4">
    <source>
        <dbReference type="Proteomes" id="UP000594263"/>
    </source>
</evidence>
<protein>
    <submittedName>
        <fullName evidence="3">Uncharacterized protein</fullName>
    </submittedName>
</protein>
<proteinExistence type="predicted"/>
<feature type="region of interest" description="Disordered" evidence="1">
    <location>
        <begin position="147"/>
        <end position="196"/>
    </location>
</feature>
<evidence type="ECO:0000256" key="2">
    <source>
        <dbReference type="SAM" id="SignalP"/>
    </source>
</evidence>
<dbReference type="PANTHER" id="PTHR46741:SF4">
    <property type="entry name" value="FINGER FYVE DOMAIN PROTEIN, PUTATIVE (DUF1666)-RELATED"/>
    <property type="match status" value="1"/>
</dbReference>
<dbReference type="PANTHER" id="PTHR46741">
    <property type="entry name" value="OS09G0413600 PROTEIN"/>
    <property type="match status" value="1"/>
</dbReference>
<reference evidence="3" key="1">
    <citation type="submission" date="2021-01" db="UniProtKB">
        <authorList>
            <consortium name="EnsemblPlants"/>
        </authorList>
    </citation>
    <scope>IDENTIFICATION</scope>
</reference>
<dbReference type="Pfam" id="PF07891">
    <property type="entry name" value="DUF1666"/>
    <property type="match status" value="1"/>
</dbReference>
<accession>A0A7N0ZVY6</accession>
<dbReference type="Proteomes" id="UP000594263">
    <property type="component" value="Unplaced"/>
</dbReference>
<feature type="signal peptide" evidence="2">
    <location>
        <begin position="1"/>
        <end position="18"/>
    </location>
</feature>
<dbReference type="EnsemblPlants" id="Kaladp0043s0137.1.v1.1">
    <property type="protein sequence ID" value="Kaladp0043s0137.1.v1.1"/>
    <property type="gene ID" value="Kaladp0043s0137.v1.1"/>
</dbReference>
<sequence length="620" mass="70509">MKLCVLTLLWSLVGRLLALGFHSVSSITQQRFAVDGESSKLGSDGGAEAQKEPLLDDDGGGSDRKRLRSGFEASCSDDAGEETETERSVLKFVESKCEFQPSRDVAVVLDPSMSFSVGRCVDYQFLKFEFPAIILESMVVSELTAKTEQPASSPLLEETEQSVSTHFHKETEHSSAEAAENTQFQPKLDDDDTVVRLPDDLSDDDYIELDLQGRKPVKPVTLTGSIGWKVPQEREGSGSGSEDEYEFDVIKQHQDLIQQMKMELKQAKSGPALPTIFEDSESPKIADDLRPLTLSKKLEHQDVIHHVHRFYKGYADRMRKLDVLNHQTLDALSLIRLKEATRGEVAAKAERRSALSSVFGGSKTRSRRAGVSLDEANLGAKFELIYVGQLCLSWEMLNWQHGRAVELLELDPDARRRYNQVADEFQQFQVMLQRFVENEAFQGSGRVRRYAERRAAFRGLLHVPLIRDDYLKDKKARKEEGCEGAITISALVRIIDEARRVFYEFLRADKRKGVKVDPQRNGNQDLFIEAHTKLHKKEKRLKELARSKGCLAKKIRNVKEPRLEQAMFLARVELRLVARVLSMSEISRDHLVWCHRKLDEINIVDRRLHLEPTTFLLFPC</sequence>
<dbReference type="AlphaFoldDB" id="A0A7N0ZVY6"/>